<reference evidence="6" key="1">
    <citation type="journal article" date="2019" name="Int. J. Syst. Evol. Microbiol.">
        <title>The Global Catalogue of Microorganisms (GCM) 10K type strain sequencing project: providing services to taxonomists for standard genome sequencing and annotation.</title>
        <authorList>
            <consortium name="The Broad Institute Genomics Platform"/>
            <consortium name="The Broad Institute Genome Sequencing Center for Infectious Disease"/>
            <person name="Wu L."/>
            <person name="Ma J."/>
        </authorList>
    </citation>
    <scope>NUCLEOTIDE SEQUENCE [LARGE SCALE GENOMIC DNA]</scope>
    <source>
        <strain evidence="6">KCTC 33842</strain>
    </source>
</reference>
<evidence type="ECO:0000313" key="5">
    <source>
        <dbReference type="EMBL" id="MFD2609927.1"/>
    </source>
</evidence>
<dbReference type="EC" id="4.2.1.96" evidence="3"/>
<keyword evidence="4" id="KW-0456">Lyase</keyword>
<comment type="caution">
    <text evidence="5">The sequence shown here is derived from an EMBL/GenBank/DDBJ whole genome shotgun (WGS) entry which is preliminary data.</text>
</comment>
<gene>
    <name evidence="5" type="ORF">ACFSR9_10850</name>
</gene>
<proteinExistence type="inferred from homology"/>
<dbReference type="SUPFAM" id="SSF55248">
    <property type="entry name" value="PCD-like"/>
    <property type="match status" value="1"/>
</dbReference>
<dbReference type="CDD" id="cd00488">
    <property type="entry name" value="PCD_DCoH"/>
    <property type="match status" value="1"/>
</dbReference>
<dbReference type="Proteomes" id="UP001597475">
    <property type="component" value="Unassembled WGS sequence"/>
</dbReference>
<evidence type="ECO:0000256" key="1">
    <source>
        <dbReference type="ARBA" id="ARBA00001554"/>
    </source>
</evidence>
<comment type="similarity">
    <text evidence="2">Belongs to the pterin-4-alpha-carbinolamine dehydratase family.</text>
</comment>
<organism evidence="5 6">
    <name type="scientific">Deinococcus taklimakanensis</name>
    <dbReference type="NCBI Taxonomy" id="536443"/>
    <lineage>
        <taxon>Bacteria</taxon>
        <taxon>Thermotogati</taxon>
        <taxon>Deinococcota</taxon>
        <taxon>Deinococci</taxon>
        <taxon>Deinococcales</taxon>
        <taxon>Deinococcaceae</taxon>
        <taxon>Deinococcus</taxon>
    </lineage>
</organism>
<dbReference type="InterPro" id="IPR036428">
    <property type="entry name" value="PCD_sf"/>
</dbReference>
<protein>
    <recommendedName>
        <fullName evidence="3">4a-hydroxytetrahydrobiopterin dehydratase</fullName>
        <ecNumber evidence="3">4.2.1.96</ecNumber>
    </recommendedName>
</protein>
<dbReference type="InterPro" id="IPR001533">
    <property type="entry name" value="Pterin_deHydtase"/>
</dbReference>
<accession>A0ABW5P747</accession>
<dbReference type="Pfam" id="PF01329">
    <property type="entry name" value="Pterin_4a"/>
    <property type="match status" value="1"/>
</dbReference>
<dbReference type="Gene3D" id="3.30.1360.20">
    <property type="entry name" value="Transcriptional coactivator/pterin dehydratase"/>
    <property type="match status" value="1"/>
</dbReference>
<evidence type="ECO:0000256" key="2">
    <source>
        <dbReference type="ARBA" id="ARBA00006472"/>
    </source>
</evidence>
<evidence type="ECO:0000256" key="3">
    <source>
        <dbReference type="ARBA" id="ARBA00013252"/>
    </source>
</evidence>
<name>A0ABW5P747_9DEIO</name>
<comment type="catalytic activity">
    <reaction evidence="1">
        <text>(4aS,6R)-4a-hydroxy-L-erythro-5,6,7,8-tetrahydrobiopterin = (6R)-L-erythro-6,7-dihydrobiopterin + H2O</text>
        <dbReference type="Rhea" id="RHEA:11920"/>
        <dbReference type="ChEBI" id="CHEBI:15377"/>
        <dbReference type="ChEBI" id="CHEBI:15642"/>
        <dbReference type="ChEBI" id="CHEBI:43120"/>
        <dbReference type="EC" id="4.2.1.96"/>
    </reaction>
</comment>
<dbReference type="RefSeq" id="WP_386845679.1">
    <property type="nucleotide sequence ID" value="NZ_JBHUMK010000048.1"/>
</dbReference>
<sequence length="95" mass="10623">MSRRLLFSAELQADLPDHWTVQGLHIERSYPFVTSSEGAAFALAVAQDAERRDHPELTLRYRGVTVPYWTHDRGGVTPLDLQAAARAKALHQGQV</sequence>
<evidence type="ECO:0000256" key="4">
    <source>
        <dbReference type="ARBA" id="ARBA00023239"/>
    </source>
</evidence>
<keyword evidence="6" id="KW-1185">Reference proteome</keyword>
<dbReference type="EMBL" id="JBHUMK010000048">
    <property type="protein sequence ID" value="MFD2609927.1"/>
    <property type="molecule type" value="Genomic_DNA"/>
</dbReference>
<evidence type="ECO:0000313" key="6">
    <source>
        <dbReference type="Proteomes" id="UP001597475"/>
    </source>
</evidence>